<sequence length="99" mass="11153">MSISCKTPLPGPPQGNARGGEPVFMFYSSASCHLILETFVACWDGHSDLARECAKVDIIPCNAPSRLRVRRWYSLVPLTRSREDAKRMGDLYIEDDNKH</sequence>
<dbReference type="AlphaFoldDB" id="A0A0X3BLM9"/>
<evidence type="ECO:0000313" key="2">
    <source>
        <dbReference type="Proteomes" id="UP000069850"/>
    </source>
</evidence>
<proteinExistence type="predicted"/>
<dbReference type="KEGG" id="mema:MMAB1_1626"/>
<gene>
    <name evidence="1" type="ORF">MMAB1_1626</name>
</gene>
<dbReference type="EMBL" id="LT158599">
    <property type="protein sequence ID" value="CVK32839.1"/>
    <property type="molecule type" value="Genomic_DNA"/>
</dbReference>
<name>A0A0X3BLM9_9EURY</name>
<reference evidence="1 2" key="1">
    <citation type="submission" date="2016-01" db="EMBL/GenBank/DDBJ databases">
        <authorList>
            <person name="Manzoor S."/>
        </authorList>
    </citation>
    <scope>NUCLEOTIDE SEQUENCE [LARGE SCALE GENOMIC DNA]</scope>
    <source>
        <strain evidence="1">Methanoculleus sp MAB1</strain>
    </source>
</reference>
<organism evidence="1 2">
    <name type="scientific">Methanoculleus bourgensis</name>
    <dbReference type="NCBI Taxonomy" id="83986"/>
    <lineage>
        <taxon>Archaea</taxon>
        <taxon>Methanobacteriati</taxon>
        <taxon>Methanobacteriota</taxon>
        <taxon>Stenosarchaea group</taxon>
        <taxon>Methanomicrobia</taxon>
        <taxon>Methanomicrobiales</taxon>
        <taxon>Methanomicrobiaceae</taxon>
        <taxon>Methanoculleus</taxon>
    </lineage>
</organism>
<evidence type="ECO:0000313" key="1">
    <source>
        <dbReference type="EMBL" id="CVK32839.1"/>
    </source>
</evidence>
<dbReference type="Proteomes" id="UP000069850">
    <property type="component" value="Chromosome 1"/>
</dbReference>
<accession>A0A0X3BLM9</accession>
<dbReference type="PROSITE" id="PS51257">
    <property type="entry name" value="PROKAR_LIPOPROTEIN"/>
    <property type="match status" value="1"/>
</dbReference>
<protein>
    <submittedName>
        <fullName evidence="1">Uncharacterized protein</fullName>
    </submittedName>
</protein>